<dbReference type="GO" id="GO:0016887">
    <property type="term" value="F:ATP hydrolysis activity"/>
    <property type="evidence" value="ECO:0007669"/>
    <property type="project" value="InterPro"/>
</dbReference>
<dbReference type="SFLD" id="SFLDG00002">
    <property type="entry name" value="C1.7:_P-type_atpase_like"/>
    <property type="match status" value="1"/>
</dbReference>
<feature type="transmembrane region" description="Helical" evidence="10">
    <location>
        <begin position="1091"/>
        <end position="1112"/>
    </location>
</feature>
<keyword evidence="13" id="KW-1185">Reference proteome</keyword>
<dbReference type="InterPro" id="IPR008250">
    <property type="entry name" value="ATPase_P-typ_transduc_dom_A_sf"/>
</dbReference>
<keyword evidence="7 10" id="KW-1133">Transmembrane helix</keyword>
<dbReference type="VEuPathDB" id="FungiDB:AAP_03437"/>
<feature type="domain" description="Cation-transporting P-type ATPase N-terminal" evidence="11">
    <location>
        <begin position="109"/>
        <end position="182"/>
    </location>
</feature>
<dbReference type="EMBL" id="AZGZ01000014">
    <property type="protein sequence ID" value="KZZ91267.1"/>
    <property type="molecule type" value="Genomic_DNA"/>
</dbReference>
<dbReference type="InterPro" id="IPR006068">
    <property type="entry name" value="ATPase_P-typ_cation-transptr_C"/>
</dbReference>
<keyword evidence="4" id="KW-0547">Nucleotide-binding</keyword>
<dbReference type="InterPro" id="IPR018303">
    <property type="entry name" value="ATPase_P-typ_P_site"/>
</dbReference>
<dbReference type="SMART" id="SM00831">
    <property type="entry name" value="Cation_ATPase_N"/>
    <property type="match status" value="1"/>
</dbReference>
<organism evidence="12 13">
    <name type="scientific">Ascosphaera apis ARSEF 7405</name>
    <dbReference type="NCBI Taxonomy" id="392613"/>
    <lineage>
        <taxon>Eukaryota</taxon>
        <taxon>Fungi</taxon>
        <taxon>Dikarya</taxon>
        <taxon>Ascomycota</taxon>
        <taxon>Pezizomycotina</taxon>
        <taxon>Eurotiomycetes</taxon>
        <taxon>Eurotiomycetidae</taxon>
        <taxon>Onygenales</taxon>
        <taxon>Ascosphaeraceae</taxon>
        <taxon>Ascosphaera</taxon>
    </lineage>
</organism>
<feature type="compositionally biased region" description="Polar residues" evidence="9">
    <location>
        <begin position="22"/>
        <end position="34"/>
    </location>
</feature>
<feature type="transmembrane region" description="Helical" evidence="10">
    <location>
        <begin position="355"/>
        <end position="377"/>
    </location>
</feature>
<evidence type="ECO:0000256" key="6">
    <source>
        <dbReference type="ARBA" id="ARBA00022967"/>
    </source>
</evidence>
<dbReference type="SUPFAM" id="SSF81653">
    <property type="entry name" value="Calcium ATPase, transduction domain A"/>
    <property type="match status" value="1"/>
</dbReference>
<dbReference type="AlphaFoldDB" id="A0A167YFA9"/>
<feature type="transmembrane region" description="Helical" evidence="10">
    <location>
        <begin position="1053"/>
        <end position="1070"/>
    </location>
</feature>
<feature type="region of interest" description="Disordered" evidence="9">
    <location>
        <begin position="16"/>
        <end position="49"/>
    </location>
</feature>
<keyword evidence="3 10" id="KW-0812">Transmembrane</keyword>
<sequence length="1161" mass="127063">MADRHIRYADGDAITPVDLEKNGSTTNLGSGNPKSRSRRSLRRTNSMGSMSIRSVRAGRVVPPETALPVTYRTVSVNIDEDLQDPKGRISLEAEKRKEKKQLQELEELRWHTMPEAEVYTALSTNTTHGLSAEQVERRLEQYGRNAPTPPPSQWARKIFFYLFGGFGSILLLGCILVFVSWKPLGDPPAIANLALAIVLLGVFVIQAAFNAWQDWSSSRVMASITTMLPDQCTVIRDSQPCIMSALDLVPGDVLRINRGDKLSCDLRFVEVVGDAKFDRSILTGESAPQPATTHATDQNYLETANIGLQGTHCISGSVVGVCVATGDSTVFGRIAHLTNKPATGLTPLQKEIVRFVLIIIGFILTVVIVVIVLWSAWLRQKHHDWISVAALIVDCVSVGVAFIPEGLPVAVAMSLTIGANIMRQNSILCKSLGTVETLGSVGVICSDKTGTLTKNEMFVTHCYAGKEIYSDGEAIQAYSGTVHSAGNDDPTNSRNNNKALMHVRAAGSLCNAADFDPATVHLPVHQRKTHGDPTDSAVLRFCESLDPDDKGSGNDGKGVQGARNTGRIVYEVPFNSKNKFMVRIIDPVKSISGTAVSAAVDEPTVADEKATVVSEKNVGEHHLYIKGAPDILLPRLRSTVDSDGTVSLLTPSDISRISAVKDEWSRMGRRVILMAKKNVHADVLDGVAASAREKLVIDLAIGDSEGTGPGLTFVGIVGLIDPVRDEIPDVIDILRGAGIRIMMVTGDFKLTAQAIAMDCGIVKTPPKFVHDIDSLERDPPPGVIISNTTKLPQIDGNETDSSDENARRAIVLSGPELMSLNDWQWSQLCAYEEIVFARTTPEQKLRIVREFQARENIVAMTGDGVNDAPALKAADIGVALGNGSDIAIEAADMVLLESFAAIVEAVKYGRVVYDNLKKTIVYLLPAGSFSELWPVMANVILGVPQILSSFLMIIICLFTDAAGAITLAYEKPEMDVLTRPPRNPKRDRLVNLKLIAHAYGFIGVYECLISFVMGFWYMSRRGIPFHDQVFTYGVMKPKYNMDYVTAVANEASSIYFVNLVVMQFFNLLATRTRRLSIFQQWPLFKKETANPSLFISMIFALCIVFIFCYIPGLQRSVDTTNVPVEHFFLPVAFGLVLLALDEARKYCVRRWPKGILARIAW</sequence>
<dbReference type="PRINTS" id="PR00119">
    <property type="entry name" value="CATATPASE"/>
</dbReference>
<dbReference type="Pfam" id="PF13246">
    <property type="entry name" value="Cation_ATPase"/>
    <property type="match status" value="2"/>
</dbReference>
<dbReference type="GO" id="GO:0030007">
    <property type="term" value="P:intracellular potassium ion homeostasis"/>
    <property type="evidence" value="ECO:0007669"/>
    <property type="project" value="TreeGrafter"/>
</dbReference>
<reference evidence="12 13" key="1">
    <citation type="journal article" date="2016" name="Genome Biol. Evol.">
        <title>Divergent and convergent evolution of fungal pathogenicity.</title>
        <authorList>
            <person name="Shang Y."/>
            <person name="Xiao G."/>
            <person name="Zheng P."/>
            <person name="Cen K."/>
            <person name="Zhan S."/>
            <person name="Wang C."/>
        </authorList>
    </citation>
    <scope>NUCLEOTIDE SEQUENCE [LARGE SCALE GENOMIC DNA]</scope>
    <source>
        <strain evidence="12 13">ARSEF 7405</strain>
    </source>
</reference>
<evidence type="ECO:0000256" key="8">
    <source>
        <dbReference type="ARBA" id="ARBA00023136"/>
    </source>
</evidence>
<evidence type="ECO:0000259" key="11">
    <source>
        <dbReference type="SMART" id="SM00831"/>
    </source>
</evidence>
<dbReference type="SFLD" id="SFLDF00027">
    <property type="entry name" value="p-type_atpase"/>
    <property type="match status" value="1"/>
</dbReference>
<evidence type="ECO:0000313" key="13">
    <source>
        <dbReference type="Proteomes" id="UP000242877"/>
    </source>
</evidence>
<dbReference type="Gene3D" id="3.40.1110.10">
    <property type="entry name" value="Calcium-transporting ATPase, cytoplasmic domain N"/>
    <property type="match status" value="1"/>
</dbReference>
<keyword evidence="2" id="KW-1003">Cell membrane</keyword>
<dbReference type="Proteomes" id="UP000242877">
    <property type="component" value="Unassembled WGS sequence"/>
</dbReference>
<evidence type="ECO:0000256" key="3">
    <source>
        <dbReference type="ARBA" id="ARBA00022692"/>
    </source>
</evidence>
<dbReference type="SUPFAM" id="SSF81665">
    <property type="entry name" value="Calcium ATPase, transmembrane domain M"/>
    <property type="match status" value="1"/>
</dbReference>
<dbReference type="InterPro" id="IPR050510">
    <property type="entry name" value="Cation_transp_ATPase_P-type"/>
</dbReference>
<dbReference type="InterPro" id="IPR059000">
    <property type="entry name" value="ATPase_P-type_domA"/>
</dbReference>
<dbReference type="Gene3D" id="1.20.1110.10">
    <property type="entry name" value="Calcium-transporting ATPase, transmembrane domain"/>
    <property type="match status" value="1"/>
</dbReference>
<evidence type="ECO:0000256" key="1">
    <source>
        <dbReference type="ARBA" id="ARBA00004651"/>
    </source>
</evidence>
<dbReference type="InterPro" id="IPR023214">
    <property type="entry name" value="HAD_sf"/>
</dbReference>
<dbReference type="InterPro" id="IPR004014">
    <property type="entry name" value="ATPase_P-typ_cation-transptr_N"/>
</dbReference>
<dbReference type="InterPro" id="IPR044492">
    <property type="entry name" value="P_typ_ATPase_HD_dom"/>
</dbReference>
<dbReference type="GO" id="GO:1990573">
    <property type="term" value="P:potassium ion import across plasma membrane"/>
    <property type="evidence" value="ECO:0007669"/>
    <property type="project" value="TreeGrafter"/>
</dbReference>
<evidence type="ECO:0000256" key="10">
    <source>
        <dbReference type="SAM" id="Phobius"/>
    </source>
</evidence>
<dbReference type="NCBIfam" id="TIGR01494">
    <property type="entry name" value="ATPase_P-type"/>
    <property type="match status" value="2"/>
</dbReference>
<feature type="transmembrane region" description="Helical" evidence="10">
    <location>
        <begin position="193"/>
        <end position="212"/>
    </location>
</feature>
<evidence type="ECO:0000256" key="7">
    <source>
        <dbReference type="ARBA" id="ARBA00022989"/>
    </source>
</evidence>
<name>A0A167YFA9_9EURO</name>
<dbReference type="Gene3D" id="3.40.50.1000">
    <property type="entry name" value="HAD superfamily/HAD-like"/>
    <property type="match status" value="1"/>
</dbReference>
<dbReference type="SUPFAM" id="SSF56784">
    <property type="entry name" value="HAD-like"/>
    <property type="match status" value="1"/>
</dbReference>
<feature type="transmembrane region" description="Helical" evidence="10">
    <location>
        <begin position="920"/>
        <end position="940"/>
    </location>
</feature>
<dbReference type="PRINTS" id="PR00120">
    <property type="entry name" value="HATPASE"/>
</dbReference>
<dbReference type="InterPro" id="IPR001757">
    <property type="entry name" value="P_typ_ATPase"/>
</dbReference>
<dbReference type="GO" id="GO:0036376">
    <property type="term" value="P:sodium ion export across plasma membrane"/>
    <property type="evidence" value="ECO:0007669"/>
    <property type="project" value="TreeGrafter"/>
</dbReference>
<dbReference type="GO" id="GO:0005886">
    <property type="term" value="C:plasma membrane"/>
    <property type="evidence" value="ECO:0007669"/>
    <property type="project" value="UniProtKB-SubCell"/>
</dbReference>
<comment type="caution">
    <text evidence="12">The sequence shown here is derived from an EMBL/GenBank/DDBJ whole genome shotgun (WGS) entry which is preliminary data.</text>
</comment>
<dbReference type="PANTHER" id="PTHR43294:SF21">
    <property type="entry name" value="CATION TRANSPORTING ATPASE"/>
    <property type="match status" value="1"/>
</dbReference>
<feature type="transmembrane region" description="Helical" evidence="10">
    <location>
        <begin position="946"/>
        <end position="969"/>
    </location>
</feature>
<dbReference type="PANTHER" id="PTHR43294">
    <property type="entry name" value="SODIUM/POTASSIUM-TRANSPORTING ATPASE SUBUNIT ALPHA"/>
    <property type="match status" value="1"/>
</dbReference>
<dbReference type="PROSITE" id="PS00154">
    <property type="entry name" value="ATPASE_E1_E2"/>
    <property type="match status" value="1"/>
</dbReference>
<gene>
    <name evidence="12" type="ORF">AAP_03437</name>
</gene>
<evidence type="ECO:0000256" key="4">
    <source>
        <dbReference type="ARBA" id="ARBA00022741"/>
    </source>
</evidence>
<dbReference type="Pfam" id="PF00690">
    <property type="entry name" value="Cation_ATPase_N"/>
    <property type="match status" value="1"/>
</dbReference>
<dbReference type="Pfam" id="PF00122">
    <property type="entry name" value="E1-E2_ATPase"/>
    <property type="match status" value="1"/>
</dbReference>
<evidence type="ECO:0000256" key="2">
    <source>
        <dbReference type="ARBA" id="ARBA00022475"/>
    </source>
</evidence>
<proteinExistence type="predicted"/>
<dbReference type="Pfam" id="PF00702">
    <property type="entry name" value="Hydrolase"/>
    <property type="match status" value="1"/>
</dbReference>
<dbReference type="InterPro" id="IPR023299">
    <property type="entry name" value="ATPase_P-typ_cyto_dom_N"/>
</dbReference>
<comment type="subcellular location">
    <subcellularLocation>
        <location evidence="1">Cell membrane</location>
        <topology evidence="1">Multi-pass membrane protein</topology>
    </subcellularLocation>
</comment>
<dbReference type="GO" id="GO:1902600">
    <property type="term" value="P:proton transmembrane transport"/>
    <property type="evidence" value="ECO:0007669"/>
    <property type="project" value="TreeGrafter"/>
</dbReference>
<dbReference type="SUPFAM" id="SSF81660">
    <property type="entry name" value="Metal cation-transporting ATPase, ATP-binding domain N"/>
    <property type="match status" value="1"/>
</dbReference>
<feature type="transmembrane region" description="Helical" evidence="10">
    <location>
        <begin position="158"/>
        <end position="181"/>
    </location>
</feature>
<keyword evidence="8 10" id="KW-0472">Membrane</keyword>
<dbReference type="InterPro" id="IPR036412">
    <property type="entry name" value="HAD-like_sf"/>
</dbReference>
<dbReference type="GO" id="GO:0005391">
    <property type="term" value="F:P-type sodium:potassium-exchanging transporter activity"/>
    <property type="evidence" value="ECO:0007669"/>
    <property type="project" value="TreeGrafter"/>
</dbReference>
<feature type="transmembrane region" description="Helical" evidence="10">
    <location>
        <begin position="1124"/>
        <end position="1140"/>
    </location>
</feature>
<dbReference type="GO" id="GO:0006883">
    <property type="term" value="P:intracellular sodium ion homeostasis"/>
    <property type="evidence" value="ECO:0007669"/>
    <property type="project" value="TreeGrafter"/>
</dbReference>
<dbReference type="OrthoDB" id="158672at2759"/>
<feature type="transmembrane region" description="Helical" evidence="10">
    <location>
        <begin position="389"/>
        <end position="415"/>
    </location>
</feature>
<dbReference type="Gene3D" id="2.70.150.10">
    <property type="entry name" value="Calcium-transporting ATPase, cytoplasmic transduction domain A"/>
    <property type="match status" value="1"/>
</dbReference>
<keyword evidence="6" id="KW-1278">Translocase</keyword>
<dbReference type="SFLD" id="SFLDS00003">
    <property type="entry name" value="Haloacid_Dehalogenase"/>
    <property type="match status" value="1"/>
</dbReference>
<keyword evidence="5" id="KW-0067">ATP-binding</keyword>
<accession>A0A167YFA9</accession>
<feature type="transmembrane region" description="Helical" evidence="10">
    <location>
        <begin position="990"/>
        <end position="1017"/>
    </location>
</feature>
<dbReference type="InterPro" id="IPR023298">
    <property type="entry name" value="ATPase_P-typ_TM_dom_sf"/>
</dbReference>
<evidence type="ECO:0000256" key="5">
    <source>
        <dbReference type="ARBA" id="ARBA00022840"/>
    </source>
</evidence>
<evidence type="ECO:0000313" key="12">
    <source>
        <dbReference type="EMBL" id="KZZ91267.1"/>
    </source>
</evidence>
<dbReference type="GO" id="GO:0005524">
    <property type="term" value="F:ATP binding"/>
    <property type="evidence" value="ECO:0007669"/>
    <property type="project" value="UniProtKB-KW"/>
</dbReference>
<protein>
    <submittedName>
        <fullName evidence="12">Cation-transporting ATPase</fullName>
    </submittedName>
</protein>
<dbReference type="Pfam" id="PF00689">
    <property type="entry name" value="Cation_ATPase_C"/>
    <property type="match status" value="1"/>
</dbReference>
<evidence type="ECO:0000256" key="9">
    <source>
        <dbReference type="SAM" id="MobiDB-lite"/>
    </source>
</evidence>